<evidence type="ECO:0000313" key="2">
    <source>
        <dbReference type="Proteomes" id="UP000054058"/>
    </source>
</evidence>
<sequence length="56" mass="6616">MQTPNNKMKLEKYSTQFKSKYELFSKDEIVSIRQKNSGKPLFLNPFSKPIEFTSIQ</sequence>
<evidence type="ECO:0000313" key="1">
    <source>
        <dbReference type="EMBL" id="ETX10806.1"/>
    </source>
</evidence>
<accession>X7E6K2</accession>
<dbReference type="Proteomes" id="UP000054058">
    <property type="component" value="Unassembled WGS sequence"/>
</dbReference>
<dbReference type="STRING" id="1122207.MUS1_12580"/>
<comment type="caution">
    <text evidence="1">The sequence shown here is derived from an EMBL/GenBank/DDBJ whole genome shotgun (WGS) entry which is preliminary data.</text>
</comment>
<reference evidence="1 2" key="1">
    <citation type="submission" date="2014-01" db="EMBL/GenBank/DDBJ databases">
        <title>Marinomonas ushuaiensis DSM 15871 Genome Sequencing.</title>
        <authorList>
            <person name="Lai Q."/>
            <person name="Shao Z.S."/>
        </authorList>
    </citation>
    <scope>NUCLEOTIDE SEQUENCE [LARGE SCALE GENOMIC DNA]</scope>
    <source>
        <strain evidence="1 2">DSM 15871</strain>
    </source>
</reference>
<gene>
    <name evidence="1" type="ORF">MUS1_12580</name>
</gene>
<dbReference type="AlphaFoldDB" id="X7E6K2"/>
<keyword evidence="2" id="KW-1185">Reference proteome</keyword>
<organism evidence="1 2">
    <name type="scientific">Marinomonas ushuaiensis DSM 15871</name>
    <dbReference type="NCBI Taxonomy" id="1122207"/>
    <lineage>
        <taxon>Bacteria</taxon>
        <taxon>Pseudomonadati</taxon>
        <taxon>Pseudomonadota</taxon>
        <taxon>Gammaproteobacteria</taxon>
        <taxon>Oceanospirillales</taxon>
        <taxon>Oceanospirillaceae</taxon>
        <taxon>Marinomonas</taxon>
    </lineage>
</organism>
<proteinExistence type="predicted"/>
<dbReference type="EMBL" id="JAMB01000006">
    <property type="protein sequence ID" value="ETX10806.1"/>
    <property type="molecule type" value="Genomic_DNA"/>
</dbReference>
<protein>
    <submittedName>
        <fullName evidence="1">Uncharacterized protein</fullName>
    </submittedName>
</protein>
<name>X7E6K2_9GAMM</name>